<dbReference type="GO" id="GO:0030976">
    <property type="term" value="F:thiamine pyrophosphate binding"/>
    <property type="evidence" value="ECO:0007669"/>
    <property type="project" value="UniProtKB-UniRule"/>
</dbReference>
<feature type="binding site" evidence="11">
    <location>
        <begin position="118"/>
        <end position="120"/>
    </location>
    <ligand>
        <name>thiamine diphosphate</name>
        <dbReference type="ChEBI" id="CHEBI:58937"/>
    </ligand>
</feature>
<feature type="binding site" evidence="11">
    <location>
        <position position="151"/>
    </location>
    <ligand>
        <name>Mg(2+)</name>
        <dbReference type="ChEBI" id="CHEBI:18420"/>
    </ligand>
</feature>
<evidence type="ECO:0000256" key="1">
    <source>
        <dbReference type="ARBA" id="ARBA00004980"/>
    </source>
</evidence>
<evidence type="ECO:0000256" key="3">
    <source>
        <dbReference type="ARBA" id="ARBA00011738"/>
    </source>
</evidence>
<dbReference type="AlphaFoldDB" id="A0A5B8U823"/>
<dbReference type="InterPro" id="IPR020826">
    <property type="entry name" value="Transketolase_BS"/>
</dbReference>
<dbReference type="NCBIfam" id="NF003933">
    <property type="entry name" value="PRK05444.2-2"/>
    <property type="match status" value="1"/>
</dbReference>
<dbReference type="EC" id="2.2.1.7" evidence="11"/>
<accession>A0A5B8U823</accession>
<keyword evidence="8 11" id="KW-0786">Thiamine pyrophosphate</keyword>
<keyword evidence="4 11" id="KW-0808">Transferase</keyword>
<dbReference type="KEGG" id="bsol:FSW04_17865"/>
<dbReference type="GO" id="GO:0009228">
    <property type="term" value="P:thiamine biosynthetic process"/>
    <property type="evidence" value="ECO:0007669"/>
    <property type="project" value="UniProtKB-UniRule"/>
</dbReference>
<dbReference type="SUPFAM" id="SSF52922">
    <property type="entry name" value="TK C-terminal domain-like"/>
    <property type="match status" value="1"/>
</dbReference>
<evidence type="ECO:0000256" key="9">
    <source>
        <dbReference type="ARBA" id="ARBA00023229"/>
    </source>
</evidence>
<keyword evidence="7 11" id="KW-0784">Thiamine biosynthesis</keyword>
<feature type="domain" description="Transketolase-like pyrimidine-binding" evidence="12">
    <location>
        <begin position="334"/>
        <end position="498"/>
    </location>
</feature>
<dbReference type="InterPro" id="IPR033248">
    <property type="entry name" value="Transketolase_C"/>
</dbReference>
<evidence type="ECO:0000256" key="8">
    <source>
        <dbReference type="ARBA" id="ARBA00023052"/>
    </source>
</evidence>
<dbReference type="InterPro" id="IPR029061">
    <property type="entry name" value="THDP-binding"/>
</dbReference>
<comment type="similarity">
    <text evidence="2 11">Belongs to the transketolase family. DXPS subfamily.</text>
</comment>
<proteinExistence type="inferred from homology"/>
<dbReference type="OrthoDB" id="9803371at2"/>
<dbReference type="SUPFAM" id="SSF52518">
    <property type="entry name" value="Thiamin diphosphate-binding fold (THDP-binding)"/>
    <property type="match status" value="2"/>
</dbReference>
<evidence type="ECO:0000313" key="13">
    <source>
        <dbReference type="EMBL" id="QEC49259.1"/>
    </source>
</evidence>
<comment type="cofactor">
    <cofactor evidence="11">
        <name>Mg(2+)</name>
        <dbReference type="ChEBI" id="CHEBI:18420"/>
    </cofactor>
    <text evidence="11">Binds 1 Mg(2+) ion per subunit.</text>
</comment>
<name>A0A5B8U823_9ACTN</name>
<evidence type="ECO:0000256" key="6">
    <source>
        <dbReference type="ARBA" id="ARBA00022842"/>
    </source>
</evidence>
<comment type="catalytic activity">
    <reaction evidence="11">
        <text>D-glyceraldehyde 3-phosphate + pyruvate + H(+) = 1-deoxy-D-xylulose 5-phosphate + CO2</text>
        <dbReference type="Rhea" id="RHEA:12605"/>
        <dbReference type="ChEBI" id="CHEBI:15361"/>
        <dbReference type="ChEBI" id="CHEBI:15378"/>
        <dbReference type="ChEBI" id="CHEBI:16526"/>
        <dbReference type="ChEBI" id="CHEBI:57792"/>
        <dbReference type="ChEBI" id="CHEBI:59776"/>
        <dbReference type="EC" id="2.2.1.7"/>
    </reaction>
</comment>
<dbReference type="Gene3D" id="3.40.50.970">
    <property type="match status" value="2"/>
</dbReference>
<dbReference type="SMART" id="SM00861">
    <property type="entry name" value="Transket_pyr"/>
    <property type="match status" value="1"/>
</dbReference>
<reference evidence="13 14" key="1">
    <citation type="journal article" date="2018" name="J. Microbiol.">
        <title>Baekduia soli gen. nov., sp. nov., a novel bacterium isolated from the soil of Baekdu Mountain and proposal of a novel family name, Baekduiaceae fam. nov.</title>
        <authorList>
            <person name="An D.S."/>
            <person name="Siddiqi M.Z."/>
            <person name="Kim K.H."/>
            <person name="Yu H.S."/>
            <person name="Im W.T."/>
        </authorList>
    </citation>
    <scope>NUCLEOTIDE SEQUENCE [LARGE SCALE GENOMIC DNA]</scope>
    <source>
        <strain evidence="13 14">BR7-21</strain>
    </source>
</reference>
<evidence type="ECO:0000256" key="4">
    <source>
        <dbReference type="ARBA" id="ARBA00022679"/>
    </source>
</evidence>
<dbReference type="GO" id="GO:0000287">
    <property type="term" value="F:magnesium ion binding"/>
    <property type="evidence" value="ECO:0007669"/>
    <property type="project" value="UniProtKB-UniRule"/>
</dbReference>
<dbReference type="Pfam" id="PF02780">
    <property type="entry name" value="Transketolase_C"/>
    <property type="match status" value="1"/>
</dbReference>
<dbReference type="FunFam" id="3.40.50.970:FF:000005">
    <property type="entry name" value="1-deoxy-D-xylulose-5-phosphate synthase"/>
    <property type="match status" value="1"/>
</dbReference>
<protein>
    <recommendedName>
        <fullName evidence="11">1-deoxy-D-xylulose-5-phosphate synthase</fullName>
        <ecNumber evidence="11">2.2.1.7</ecNumber>
    </recommendedName>
    <alternativeName>
        <fullName evidence="11">1-deoxyxylulose-5-phosphate synthase</fullName>
        <shortName evidence="11">DXP synthase</shortName>
        <shortName evidence="11">DXPS</shortName>
    </alternativeName>
</protein>
<comment type="function">
    <text evidence="10 11">Catalyzes the acyloin condensation reaction between C atoms 2 and 3 of pyruvate and glyceraldehyde 3-phosphate to yield 1-deoxy-D-xylulose-5-phosphate (DXP).</text>
</comment>
<feature type="binding site" evidence="11">
    <location>
        <position position="385"/>
    </location>
    <ligand>
        <name>thiamine diphosphate</name>
        <dbReference type="ChEBI" id="CHEBI:58937"/>
    </ligand>
</feature>
<evidence type="ECO:0000259" key="12">
    <source>
        <dbReference type="SMART" id="SM00861"/>
    </source>
</evidence>
<keyword evidence="9 11" id="KW-0414">Isoprene biosynthesis</keyword>
<evidence type="ECO:0000256" key="7">
    <source>
        <dbReference type="ARBA" id="ARBA00022977"/>
    </source>
</evidence>
<keyword evidence="5 11" id="KW-0479">Metal-binding</keyword>
<dbReference type="InterPro" id="IPR005477">
    <property type="entry name" value="Dxylulose-5-P_synthase"/>
</dbReference>
<comment type="pathway">
    <text evidence="1 11">Metabolic intermediate biosynthesis; 1-deoxy-D-xylulose 5-phosphate biosynthesis; 1-deoxy-D-xylulose 5-phosphate from D-glyceraldehyde 3-phosphate and pyruvate: step 1/1.</text>
</comment>
<feature type="binding site" evidence="11">
    <location>
        <position position="180"/>
    </location>
    <ligand>
        <name>Mg(2+)</name>
        <dbReference type="ChEBI" id="CHEBI:18420"/>
    </ligand>
</feature>
<comment type="cofactor">
    <cofactor evidence="11">
        <name>thiamine diphosphate</name>
        <dbReference type="ChEBI" id="CHEBI:58937"/>
    </cofactor>
    <text evidence="11">Binds 1 thiamine pyrophosphate per subunit.</text>
</comment>
<dbReference type="Proteomes" id="UP000321805">
    <property type="component" value="Chromosome"/>
</dbReference>
<dbReference type="FunFam" id="3.40.50.920:FF:000002">
    <property type="entry name" value="1-deoxy-D-xylulose-5-phosphate synthase"/>
    <property type="match status" value="1"/>
</dbReference>
<keyword evidence="14" id="KW-1185">Reference proteome</keyword>
<dbReference type="Pfam" id="PF02779">
    <property type="entry name" value="Transket_pyr"/>
    <property type="match status" value="1"/>
</dbReference>
<evidence type="ECO:0000256" key="5">
    <source>
        <dbReference type="ARBA" id="ARBA00022723"/>
    </source>
</evidence>
<dbReference type="GO" id="GO:0016114">
    <property type="term" value="P:terpenoid biosynthetic process"/>
    <property type="evidence" value="ECO:0007669"/>
    <property type="project" value="UniProtKB-UniRule"/>
</dbReference>
<dbReference type="PROSITE" id="PS00802">
    <property type="entry name" value="TRANSKETOLASE_2"/>
    <property type="match status" value="1"/>
</dbReference>
<dbReference type="InterPro" id="IPR009014">
    <property type="entry name" value="Transketo_C/PFOR_II"/>
</dbReference>
<dbReference type="InterPro" id="IPR049557">
    <property type="entry name" value="Transketolase_CS"/>
</dbReference>
<dbReference type="PROSITE" id="PS00801">
    <property type="entry name" value="TRANSKETOLASE_1"/>
    <property type="match status" value="1"/>
</dbReference>
<dbReference type="GO" id="GO:0008661">
    <property type="term" value="F:1-deoxy-D-xylulose-5-phosphate synthase activity"/>
    <property type="evidence" value="ECO:0007669"/>
    <property type="project" value="UniProtKB-UniRule"/>
</dbReference>
<feature type="binding site" evidence="11">
    <location>
        <position position="180"/>
    </location>
    <ligand>
        <name>thiamine diphosphate</name>
        <dbReference type="ChEBI" id="CHEBI:58937"/>
    </ligand>
</feature>
<comment type="subunit">
    <text evidence="3 11">Homodimer.</text>
</comment>
<dbReference type="InterPro" id="IPR005475">
    <property type="entry name" value="Transketolase-like_Pyr-bd"/>
</dbReference>
<dbReference type="RefSeq" id="WP_146921622.1">
    <property type="nucleotide sequence ID" value="NZ_CP042430.1"/>
</dbReference>
<evidence type="ECO:0000256" key="2">
    <source>
        <dbReference type="ARBA" id="ARBA00011081"/>
    </source>
</evidence>
<dbReference type="CDD" id="cd02007">
    <property type="entry name" value="TPP_DXS"/>
    <property type="match status" value="1"/>
</dbReference>
<dbReference type="Pfam" id="PF13292">
    <property type="entry name" value="DXP_synthase_N"/>
    <property type="match status" value="1"/>
</dbReference>
<evidence type="ECO:0000313" key="14">
    <source>
        <dbReference type="Proteomes" id="UP000321805"/>
    </source>
</evidence>
<sequence>MTSSPRLLDRIDRPQDLHGLTDEELQQVAQEVREHIIDTVGEIGGHFGANLGVCEVTVALHSLLDSPRDKILWDVGHQAYPHKILTGRRDQLPTIRQYEGLAPFCAIHESEHDIMGAGHASTSIGYAVGLKEGMRLAGDLDAGKVVAVIGDGAMTGGVAFEAIHQAGGLGTPIVVVLNDNGMSIAPNVGALSRYFNRVRLNPKLWHAREGVEEGLVTLPGGIGAAFDRLGPRLKESIKSFWAPGLFWEELDWAYMGVIDGHDVRALRVALKAALAADRPVVVHTATVKGKGFVAAEEGGLEGMERWHAAKPKSIANRVPAPSAPAVPGAVAAPPQYTQVFGEALIDEVRRDRRVVGITAAMNSGTGLNLLQKAEPEHYFDVGIAEQQAVLFASGLALEGAKPVCAIYSTFLQRAYDQIVHDVCIQGLDVTFAMDRAGLVGDDGPTHHGAFDIAYLRCLPNITLAAPRDEAQLKHLLRTALTQGGPFGLRYPRGEGVGVALPGPGEVHAIAIGTGEVLREGGRVALLGYGSGVGRALEAADLLMEHGVEATVADARFVKPLDRELLGTLAADHELLVTVEEGTLAGGFGSAVLEALSDAAGPAPRVLRVGLPDRFVTHGKPALLHAEVGFTGRDIARRVQAALFAGTGEVLSEA</sequence>
<dbReference type="PANTHER" id="PTHR43322:SF5">
    <property type="entry name" value="1-DEOXY-D-XYLULOSE-5-PHOSPHATE SYNTHASE, CHLOROPLASTIC"/>
    <property type="match status" value="1"/>
</dbReference>
<dbReference type="HAMAP" id="MF_00315">
    <property type="entry name" value="DXP_synth"/>
    <property type="match status" value="1"/>
</dbReference>
<feature type="binding site" evidence="11">
    <location>
        <begin position="152"/>
        <end position="153"/>
    </location>
    <ligand>
        <name>thiamine diphosphate</name>
        <dbReference type="ChEBI" id="CHEBI:58937"/>
    </ligand>
</feature>
<dbReference type="Gene3D" id="3.40.50.920">
    <property type="match status" value="1"/>
</dbReference>
<keyword evidence="6 11" id="KW-0460">Magnesium</keyword>
<dbReference type="GO" id="GO:0005829">
    <property type="term" value="C:cytosol"/>
    <property type="evidence" value="ECO:0007669"/>
    <property type="project" value="TreeGrafter"/>
</dbReference>
<dbReference type="CDD" id="cd07033">
    <property type="entry name" value="TPP_PYR_DXS_TK_like"/>
    <property type="match status" value="1"/>
</dbReference>
<organism evidence="13 14">
    <name type="scientific">Baekduia soli</name>
    <dbReference type="NCBI Taxonomy" id="496014"/>
    <lineage>
        <taxon>Bacteria</taxon>
        <taxon>Bacillati</taxon>
        <taxon>Actinomycetota</taxon>
        <taxon>Thermoleophilia</taxon>
        <taxon>Solirubrobacterales</taxon>
        <taxon>Baekduiaceae</taxon>
        <taxon>Baekduia</taxon>
    </lineage>
</organism>
<dbReference type="PANTHER" id="PTHR43322">
    <property type="entry name" value="1-D-DEOXYXYLULOSE 5-PHOSPHATE SYNTHASE-RELATED"/>
    <property type="match status" value="1"/>
</dbReference>
<evidence type="ECO:0000256" key="11">
    <source>
        <dbReference type="HAMAP-Rule" id="MF_00315"/>
    </source>
</evidence>
<evidence type="ECO:0000256" key="10">
    <source>
        <dbReference type="ARBA" id="ARBA00055605"/>
    </source>
</evidence>
<feature type="binding site" evidence="11">
    <location>
        <position position="292"/>
    </location>
    <ligand>
        <name>thiamine diphosphate</name>
        <dbReference type="ChEBI" id="CHEBI:58937"/>
    </ligand>
</feature>
<feature type="binding site" evidence="11">
    <location>
        <position position="77"/>
    </location>
    <ligand>
        <name>thiamine diphosphate</name>
        <dbReference type="ChEBI" id="CHEBI:58937"/>
    </ligand>
</feature>
<dbReference type="GO" id="GO:0019288">
    <property type="term" value="P:isopentenyl diphosphate biosynthetic process, methylerythritol 4-phosphate pathway"/>
    <property type="evidence" value="ECO:0007669"/>
    <property type="project" value="TreeGrafter"/>
</dbReference>
<dbReference type="EMBL" id="CP042430">
    <property type="protein sequence ID" value="QEC49259.1"/>
    <property type="molecule type" value="Genomic_DNA"/>
</dbReference>
<gene>
    <name evidence="11 13" type="primary">dxs</name>
    <name evidence="13" type="ORF">FSW04_17865</name>
</gene>
<dbReference type="NCBIfam" id="TIGR00204">
    <property type="entry name" value="dxs"/>
    <property type="match status" value="1"/>
</dbReference>
<dbReference type="UniPathway" id="UPA00064">
    <property type="reaction ID" value="UER00091"/>
</dbReference>